<feature type="compositionally biased region" description="Low complexity" evidence="1">
    <location>
        <begin position="43"/>
        <end position="57"/>
    </location>
</feature>
<feature type="region of interest" description="Disordered" evidence="1">
    <location>
        <begin position="134"/>
        <end position="153"/>
    </location>
</feature>
<feature type="region of interest" description="Disordered" evidence="1">
    <location>
        <begin position="206"/>
        <end position="225"/>
    </location>
</feature>
<feature type="compositionally biased region" description="Polar residues" evidence="1">
    <location>
        <begin position="91"/>
        <end position="101"/>
    </location>
</feature>
<gene>
    <name evidence="3" type="ORF">AGERDE_LOCUS1319</name>
</gene>
<feature type="transmembrane region" description="Helical" evidence="2">
    <location>
        <begin position="110"/>
        <end position="129"/>
    </location>
</feature>
<dbReference type="AlphaFoldDB" id="A0A9N8VBB1"/>
<evidence type="ECO:0000313" key="4">
    <source>
        <dbReference type="Proteomes" id="UP000789831"/>
    </source>
</evidence>
<feature type="region of interest" description="Disordered" evidence="1">
    <location>
        <begin position="1"/>
        <end position="101"/>
    </location>
</feature>
<evidence type="ECO:0000256" key="2">
    <source>
        <dbReference type="SAM" id="Phobius"/>
    </source>
</evidence>
<feature type="compositionally biased region" description="Low complexity" evidence="1">
    <location>
        <begin position="67"/>
        <end position="85"/>
    </location>
</feature>
<dbReference type="OrthoDB" id="10622473at2759"/>
<reference evidence="3" key="1">
    <citation type="submission" date="2021-06" db="EMBL/GenBank/DDBJ databases">
        <authorList>
            <person name="Kallberg Y."/>
            <person name="Tangrot J."/>
            <person name="Rosling A."/>
        </authorList>
    </citation>
    <scope>NUCLEOTIDE SEQUENCE</scope>
    <source>
        <strain evidence="3">MT106</strain>
    </source>
</reference>
<feature type="compositionally biased region" description="Basic and acidic residues" evidence="1">
    <location>
        <begin position="143"/>
        <end position="153"/>
    </location>
</feature>
<sequence length="225" mass="25296">MSNVTKIELDEEKTTTPTSDTPSQTKNGNSIETEGNKKDENTTTDNTNSNENINKENSTNEKSHDATNSNKTIDSSNNSTNNNISLHEPLQNASLGDSNPTLPPNQTSTWIYSILVITVGIILLLSCLVHRKSKRKQRRGGRSHADLDEWNRPGRYNEVDYQDVEMQDWSESDREGDTEGNEYLTVDTEGSNDYHNSMNFDVVLYKDESGDEESSENIGHVYDNN</sequence>
<keyword evidence="2" id="KW-1133">Transmembrane helix</keyword>
<dbReference type="Proteomes" id="UP000789831">
    <property type="component" value="Unassembled WGS sequence"/>
</dbReference>
<dbReference type="EMBL" id="CAJVPL010000087">
    <property type="protein sequence ID" value="CAG8444626.1"/>
    <property type="molecule type" value="Genomic_DNA"/>
</dbReference>
<feature type="compositionally biased region" description="Low complexity" evidence="1">
    <location>
        <begin position="15"/>
        <end position="26"/>
    </location>
</feature>
<keyword evidence="2" id="KW-0812">Transmembrane</keyword>
<keyword evidence="4" id="KW-1185">Reference proteome</keyword>
<name>A0A9N8VBB1_9GLOM</name>
<evidence type="ECO:0000313" key="3">
    <source>
        <dbReference type="EMBL" id="CAG8444626.1"/>
    </source>
</evidence>
<comment type="caution">
    <text evidence="3">The sequence shown here is derived from an EMBL/GenBank/DDBJ whole genome shotgun (WGS) entry which is preliminary data.</text>
</comment>
<accession>A0A9N8VBB1</accession>
<proteinExistence type="predicted"/>
<keyword evidence="2" id="KW-0472">Membrane</keyword>
<protein>
    <submittedName>
        <fullName evidence="3">11610_t:CDS:1</fullName>
    </submittedName>
</protein>
<evidence type="ECO:0000256" key="1">
    <source>
        <dbReference type="SAM" id="MobiDB-lite"/>
    </source>
</evidence>
<organism evidence="3 4">
    <name type="scientific">Ambispora gerdemannii</name>
    <dbReference type="NCBI Taxonomy" id="144530"/>
    <lineage>
        <taxon>Eukaryota</taxon>
        <taxon>Fungi</taxon>
        <taxon>Fungi incertae sedis</taxon>
        <taxon>Mucoromycota</taxon>
        <taxon>Glomeromycotina</taxon>
        <taxon>Glomeromycetes</taxon>
        <taxon>Archaeosporales</taxon>
        <taxon>Ambisporaceae</taxon>
        <taxon>Ambispora</taxon>
    </lineage>
</organism>